<accession>A0A0H2S2T2</accession>
<reference evidence="1 2" key="1">
    <citation type="submission" date="2015-04" db="EMBL/GenBank/DDBJ databases">
        <title>Complete genome sequence of Schizopora paradoxa KUC8140, a cosmopolitan wood degrader in East Asia.</title>
        <authorList>
            <consortium name="DOE Joint Genome Institute"/>
            <person name="Min B."/>
            <person name="Park H."/>
            <person name="Jang Y."/>
            <person name="Kim J.-J."/>
            <person name="Kim K.H."/>
            <person name="Pangilinan J."/>
            <person name="Lipzen A."/>
            <person name="Riley R."/>
            <person name="Grigoriev I.V."/>
            <person name="Spatafora J.W."/>
            <person name="Choi I.-G."/>
        </authorList>
    </citation>
    <scope>NUCLEOTIDE SEQUENCE [LARGE SCALE GENOMIC DNA]</scope>
    <source>
        <strain evidence="1 2">KUC8140</strain>
    </source>
</reference>
<dbReference type="EMBL" id="KQ085897">
    <property type="protein sequence ID" value="KLO18187.1"/>
    <property type="molecule type" value="Genomic_DNA"/>
</dbReference>
<evidence type="ECO:0000313" key="2">
    <source>
        <dbReference type="Proteomes" id="UP000053477"/>
    </source>
</evidence>
<evidence type="ECO:0000313" key="1">
    <source>
        <dbReference type="EMBL" id="KLO18187.1"/>
    </source>
</evidence>
<organism evidence="1 2">
    <name type="scientific">Schizopora paradoxa</name>
    <dbReference type="NCBI Taxonomy" id="27342"/>
    <lineage>
        <taxon>Eukaryota</taxon>
        <taxon>Fungi</taxon>
        <taxon>Dikarya</taxon>
        <taxon>Basidiomycota</taxon>
        <taxon>Agaricomycotina</taxon>
        <taxon>Agaricomycetes</taxon>
        <taxon>Hymenochaetales</taxon>
        <taxon>Schizoporaceae</taxon>
        <taxon>Schizopora</taxon>
    </lineage>
</organism>
<name>A0A0H2S2T2_9AGAM</name>
<dbReference type="AlphaFoldDB" id="A0A0H2S2T2"/>
<dbReference type="Proteomes" id="UP000053477">
    <property type="component" value="Unassembled WGS sequence"/>
</dbReference>
<evidence type="ECO:0008006" key="3">
    <source>
        <dbReference type="Google" id="ProtNLM"/>
    </source>
</evidence>
<gene>
    <name evidence="1" type="ORF">SCHPADRAFT_936449</name>
</gene>
<sequence length="342" mass="39155">MAKRDNPITNDTKDKEVILAMVSSWLDREEAMPANWREEIRIFELVSDVDMGHDPSLRARVRGFAHRLSHALKTLNGLTVALEEEIKSFGAVTSKCGVSMLPDEVLTMILELVVEFVPRKGYKPSYKWKAAVTLSHVNRHFRAVMLGCPQFWTQMNTSPGMVTACLPRTNGLPLSVYLNVNQNTQTNVCSIGPIFFKLLPLSERWESLYLEFERSDGDEDDFTRMPQHTINAPLLDKLIIDYRDFEGGRPRRSRWDWALWNTPNLRVLQAIHHFPLSLPGLSNVVSLIIQFQANEDFFPEILEKISGMECLEYFTLKISNVQRPGGRLLVPKKAYDFRAFGV</sequence>
<proteinExistence type="predicted"/>
<keyword evidence="2" id="KW-1185">Reference proteome</keyword>
<dbReference type="InParanoid" id="A0A0H2S2T2"/>
<dbReference type="OrthoDB" id="2754196at2759"/>
<protein>
    <recommendedName>
        <fullName evidence="3">F-box domain-containing protein</fullName>
    </recommendedName>
</protein>